<proteinExistence type="predicted"/>
<protein>
    <recommendedName>
        <fullName evidence="1">DUF5680 domain-containing protein</fullName>
    </recommendedName>
</protein>
<dbReference type="EMBL" id="JACEIQ010000050">
    <property type="protein sequence ID" value="MBA4496563.1"/>
    <property type="molecule type" value="Genomic_DNA"/>
</dbReference>
<sequence length="158" mass="18402">MNFTEKELRQFLMEAKIHTYASQGDGASVQPLLPGSKQLEYSKSKFLYRDVYYGFVYFAGQETVYFEGSPLWSMSYAGGVSRSLSSTQAVRDIYSFLRTALRKVSPERPYRGPKQLINEKYAYYDENIGDLGDFWGFEYIKQNESKVYELRYQGGFIR</sequence>
<evidence type="ECO:0000259" key="1">
    <source>
        <dbReference type="Pfam" id="PF18931"/>
    </source>
</evidence>
<dbReference type="RefSeq" id="WP_181755095.1">
    <property type="nucleotide sequence ID" value="NZ_JACEIQ010000050.1"/>
</dbReference>
<keyword evidence="3" id="KW-1185">Reference proteome</keyword>
<dbReference type="Proteomes" id="UP000535491">
    <property type="component" value="Unassembled WGS sequence"/>
</dbReference>
<evidence type="ECO:0000313" key="3">
    <source>
        <dbReference type="Proteomes" id="UP000535491"/>
    </source>
</evidence>
<accession>A0A7W2AB63</accession>
<name>A0A7W2AB63_9BACL</name>
<organism evidence="2 3">
    <name type="scientific">Paenactinomyces guangxiensis</name>
    <dbReference type="NCBI Taxonomy" id="1490290"/>
    <lineage>
        <taxon>Bacteria</taxon>
        <taxon>Bacillati</taxon>
        <taxon>Bacillota</taxon>
        <taxon>Bacilli</taxon>
        <taxon>Bacillales</taxon>
        <taxon>Thermoactinomycetaceae</taxon>
        <taxon>Paenactinomyces</taxon>
    </lineage>
</organism>
<dbReference type="AlphaFoldDB" id="A0A7W2AB63"/>
<comment type="caution">
    <text evidence="2">The sequence shown here is derived from an EMBL/GenBank/DDBJ whole genome shotgun (WGS) entry which is preliminary data.</text>
</comment>
<feature type="domain" description="DUF5680" evidence="1">
    <location>
        <begin position="50"/>
        <end position="157"/>
    </location>
</feature>
<dbReference type="Pfam" id="PF18931">
    <property type="entry name" value="DUF5680"/>
    <property type="match status" value="1"/>
</dbReference>
<reference evidence="2 3" key="1">
    <citation type="submission" date="2020-07" db="EMBL/GenBank/DDBJ databases">
        <authorList>
            <person name="Feng H."/>
        </authorList>
    </citation>
    <scope>NUCLEOTIDE SEQUENCE [LARGE SCALE GENOMIC DNA]</scope>
    <source>
        <strain evidence="3">s-10</strain>
    </source>
</reference>
<evidence type="ECO:0000313" key="2">
    <source>
        <dbReference type="EMBL" id="MBA4496563.1"/>
    </source>
</evidence>
<gene>
    <name evidence="2" type="ORF">H1191_20125</name>
</gene>
<dbReference type="InterPro" id="IPR043735">
    <property type="entry name" value="DUF5680"/>
</dbReference>